<dbReference type="SUPFAM" id="SSF53756">
    <property type="entry name" value="UDP-Glycosyltransferase/glycogen phosphorylase"/>
    <property type="match status" value="1"/>
</dbReference>
<dbReference type="Pfam" id="PF13692">
    <property type="entry name" value="Glyco_trans_1_4"/>
    <property type="match status" value="1"/>
</dbReference>
<dbReference type="Gene3D" id="3.40.50.2000">
    <property type="entry name" value="Glycogen Phosphorylase B"/>
    <property type="match status" value="2"/>
</dbReference>
<proteinExistence type="predicted"/>
<dbReference type="AlphaFoldDB" id="A0A6J6QD99"/>
<dbReference type="GO" id="GO:0016757">
    <property type="term" value="F:glycosyltransferase activity"/>
    <property type="evidence" value="ECO:0007669"/>
    <property type="project" value="UniProtKB-KW"/>
</dbReference>
<evidence type="ECO:0000256" key="2">
    <source>
        <dbReference type="ARBA" id="ARBA00022679"/>
    </source>
</evidence>
<dbReference type="EMBL" id="CAEZXP010000010">
    <property type="protein sequence ID" value="CAB4709821.1"/>
    <property type="molecule type" value="Genomic_DNA"/>
</dbReference>
<sequence>MSRIALACTGLGYVPRGFERYTRELFDTVRDDVDVTLYAARSHGPREVAIRVPHRDGLLARVGDERAYHLEVAAFAGRLALRLRRDGIGVVHYSEPYLGNVLAALRRRLRLDVQLLLTDGLGLTPASAARADRLHVLTPHAHAAAIAGGRGADALFEIPYGLNVGAFHATHEQAASRSRLGLPIDGRIVVDVAAVNARHKRIDVLIDEAARLPAEWTLVVVGAPEEPELLARGRAALGDRFVHVRLAREEMVHAYAAADVFAHAAREEGFGLGIVEAMAAGLPVVVNRSDHFAWLIGDESQLVDVDEPGAIAAGIVAAHADAAARNRARAETFDWNVLAPRYVEMYRRAQLGTRP</sequence>
<keyword evidence="1" id="KW-0328">Glycosyltransferase</keyword>
<evidence type="ECO:0000313" key="3">
    <source>
        <dbReference type="EMBL" id="CAB4709821.1"/>
    </source>
</evidence>
<evidence type="ECO:0000256" key="1">
    <source>
        <dbReference type="ARBA" id="ARBA00022676"/>
    </source>
</evidence>
<dbReference type="PANTHER" id="PTHR12526">
    <property type="entry name" value="GLYCOSYLTRANSFERASE"/>
    <property type="match status" value="1"/>
</dbReference>
<name>A0A6J6QD99_9ZZZZ</name>
<reference evidence="3" key="1">
    <citation type="submission" date="2020-05" db="EMBL/GenBank/DDBJ databases">
        <authorList>
            <person name="Chiriac C."/>
            <person name="Salcher M."/>
            <person name="Ghai R."/>
            <person name="Kavagutti S V."/>
        </authorList>
    </citation>
    <scope>NUCLEOTIDE SEQUENCE</scope>
</reference>
<organism evidence="3">
    <name type="scientific">freshwater metagenome</name>
    <dbReference type="NCBI Taxonomy" id="449393"/>
    <lineage>
        <taxon>unclassified sequences</taxon>
        <taxon>metagenomes</taxon>
        <taxon>ecological metagenomes</taxon>
    </lineage>
</organism>
<gene>
    <name evidence="3" type="ORF">UFOPK2399_01924</name>
</gene>
<accession>A0A6J6QD99</accession>
<keyword evidence="2" id="KW-0808">Transferase</keyword>
<dbReference type="PANTHER" id="PTHR12526:SF640">
    <property type="entry name" value="COLANIC ACID BIOSYNTHESIS GLYCOSYLTRANSFERASE WCAL-RELATED"/>
    <property type="match status" value="1"/>
</dbReference>
<protein>
    <submittedName>
        <fullName evidence="3">Unannotated protein</fullName>
    </submittedName>
</protein>